<evidence type="ECO:0000256" key="1">
    <source>
        <dbReference type="SAM" id="MobiDB-lite"/>
    </source>
</evidence>
<evidence type="ECO:0000313" key="4">
    <source>
        <dbReference type="Proteomes" id="UP000185696"/>
    </source>
</evidence>
<evidence type="ECO:0000256" key="2">
    <source>
        <dbReference type="SAM" id="Phobius"/>
    </source>
</evidence>
<dbReference type="EMBL" id="MSIF01000019">
    <property type="protein sequence ID" value="OLF06878.1"/>
    <property type="molecule type" value="Genomic_DNA"/>
</dbReference>
<dbReference type="Pfam" id="PF12679">
    <property type="entry name" value="ABC2_membrane_2"/>
    <property type="match status" value="1"/>
</dbReference>
<keyword evidence="2" id="KW-1133">Transmembrane helix</keyword>
<keyword evidence="2" id="KW-0812">Transmembrane</keyword>
<evidence type="ECO:0000313" key="3">
    <source>
        <dbReference type="EMBL" id="OLF06878.1"/>
    </source>
</evidence>
<feature type="transmembrane region" description="Helical" evidence="2">
    <location>
        <begin position="388"/>
        <end position="413"/>
    </location>
</feature>
<dbReference type="Proteomes" id="UP000185696">
    <property type="component" value="Unassembled WGS sequence"/>
</dbReference>
<keyword evidence="4" id="KW-1185">Reference proteome</keyword>
<feature type="transmembrane region" description="Helical" evidence="2">
    <location>
        <begin position="438"/>
        <end position="457"/>
    </location>
</feature>
<dbReference type="RefSeq" id="WP_075136479.1">
    <property type="nucleotide sequence ID" value="NZ_MSIF01000019.1"/>
</dbReference>
<dbReference type="OrthoDB" id="185815at2"/>
<feature type="transmembrane region" description="Helical" evidence="2">
    <location>
        <begin position="356"/>
        <end position="381"/>
    </location>
</feature>
<keyword evidence="2" id="KW-0472">Membrane</keyword>
<dbReference type="Gene3D" id="2.60.120.200">
    <property type="match status" value="1"/>
</dbReference>
<protein>
    <recommendedName>
        <fullName evidence="5">ABC-type transport system involved in multi-copper enzyme maturation permease subunit</fullName>
    </recommendedName>
</protein>
<reference evidence="3 4" key="1">
    <citation type="submission" date="2016-12" db="EMBL/GenBank/DDBJ databases">
        <title>The draft genome sequence of Actinophytocola xinjiangensis.</title>
        <authorList>
            <person name="Wang W."/>
            <person name="Yuan L."/>
        </authorList>
    </citation>
    <scope>NUCLEOTIDE SEQUENCE [LARGE SCALE GENOMIC DNA]</scope>
    <source>
        <strain evidence="3 4">CGMCC 4.4663</strain>
    </source>
</reference>
<dbReference type="GO" id="GO:0140359">
    <property type="term" value="F:ABC-type transporter activity"/>
    <property type="evidence" value="ECO:0007669"/>
    <property type="project" value="InterPro"/>
</dbReference>
<name>A0A7Z1AVL4_9PSEU</name>
<dbReference type="AlphaFoldDB" id="A0A7Z1AVL4"/>
<sequence length="464" mass="48119">MSYRSTMSGRATFAGLLRAEWTKLRSVRRWALALGALVVLTVLVALLSAAGSNRVRSDDGGGGGQPAVVDNSVQDGGAFTHRTLTGDGTAQAQVTAQDASHEWAKAGLMLRAGEAHGSPYAALVVTPGHGVRLVSTVDDEIAGGTGGAPRWLKLERAGPTVTGYESADGTDWRQVGSVQLDDLPRDVLVGVYAGSAQRVEVVRQFGGESVDGRMTTGRATFAQVTVTGEGTDEWRTRDGEPADVAGQVTLTGEGDLGPDLFAEDVTNMTLTGILVGLIAVVAVAVLFVTAEYRRGMILTTFAATPRRGRVLAAKAVVLGGATLVAGTVAALTAYLIATPILASKGMPTRSLGDPEVLRAVLGTGPMVAAIALFSLGVAALFRRSTPAIAVVLLLLLVPQIVATGLPVAAAVWLDRLTPAAGFAIQQTVTRYDTAIDPLPGFAVLCCYAAVVLALAAWRLRRRDA</sequence>
<feature type="region of interest" description="Disordered" evidence="1">
    <location>
        <begin position="54"/>
        <end position="73"/>
    </location>
</feature>
<comment type="caution">
    <text evidence="3">The sequence shown here is derived from an EMBL/GenBank/DDBJ whole genome shotgun (WGS) entry which is preliminary data.</text>
</comment>
<dbReference type="PANTHER" id="PTHR37305">
    <property type="entry name" value="INTEGRAL MEMBRANE PROTEIN-RELATED"/>
    <property type="match status" value="1"/>
</dbReference>
<organism evidence="3 4">
    <name type="scientific">Actinophytocola xinjiangensis</name>
    <dbReference type="NCBI Taxonomy" id="485602"/>
    <lineage>
        <taxon>Bacteria</taxon>
        <taxon>Bacillati</taxon>
        <taxon>Actinomycetota</taxon>
        <taxon>Actinomycetes</taxon>
        <taxon>Pseudonocardiales</taxon>
        <taxon>Pseudonocardiaceae</taxon>
    </lineage>
</organism>
<gene>
    <name evidence="3" type="ORF">BLA60_30265</name>
</gene>
<evidence type="ECO:0008006" key="5">
    <source>
        <dbReference type="Google" id="ProtNLM"/>
    </source>
</evidence>
<proteinExistence type="predicted"/>
<feature type="transmembrane region" description="Helical" evidence="2">
    <location>
        <begin position="268"/>
        <end position="290"/>
    </location>
</feature>
<dbReference type="PANTHER" id="PTHR37305:SF1">
    <property type="entry name" value="MEMBRANE PROTEIN"/>
    <property type="match status" value="1"/>
</dbReference>
<feature type="transmembrane region" description="Helical" evidence="2">
    <location>
        <begin position="311"/>
        <end position="336"/>
    </location>
</feature>
<dbReference type="GO" id="GO:0005886">
    <property type="term" value="C:plasma membrane"/>
    <property type="evidence" value="ECO:0007669"/>
    <property type="project" value="UniProtKB-SubCell"/>
</dbReference>
<accession>A0A7Z1AVL4</accession>